<organism evidence="3 4">
    <name type="scientific">Dictyostelium firmibasis</name>
    <dbReference type="NCBI Taxonomy" id="79012"/>
    <lineage>
        <taxon>Eukaryota</taxon>
        <taxon>Amoebozoa</taxon>
        <taxon>Evosea</taxon>
        <taxon>Eumycetozoa</taxon>
        <taxon>Dictyostelia</taxon>
        <taxon>Dictyosteliales</taxon>
        <taxon>Dictyosteliaceae</taxon>
        <taxon>Dictyostelium</taxon>
    </lineage>
</organism>
<dbReference type="CDD" id="cd20251">
    <property type="entry name" value="Complex1_LYR_SF"/>
    <property type="match status" value="1"/>
</dbReference>
<evidence type="ECO:0000313" key="4">
    <source>
        <dbReference type="Proteomes" id="UP001344447"/>
    </source>
</evidence>
<name>A0AAN7YTH2_9MYCE</name>
<dbReference type="PANTHER" id="PTHR47579:SF3">
    <property type="entry name" value="COMPLEX 1 LYR PROTEIN DOMAIN-CONTAINING PROTEIN"/>
    <property type="match status" value="1"/>
</dbReference>
<dbReference type="Proteomes" id="UP001344447">
    <property type="component" value="Unassembled WGS sequence"/>
</dbReference>
<dbReference type="Pfam" id="PF05347">
    <property type="entry name" value="Complex1_LYR"/>
    <property type="match status" value="1"/>
</dbReference>
<feature type="domain" description="Complex 1 LYR protein" evidence="2">
    <location>
        <begin position="14"/>
        <end position="68"/>
    </location>
</feature>
<keyword evidence="4" id="KW-1185">Reference proteome</keyword>
<gene>
    <name evidence="3" type="ORF">RB653_010181</name>
</gene>
<evidence type="ECO:0000256" key="1">
    <source>
        <dbReference type="SAM" id="MobiDB-lite"/>
    </source>
</evidence>
<protein>
    <recommendedName>
        <fullName evidence="2">Complex 1 LYR protein domain-containing protein</fullName>
    </recommendedName>
</protein>
<comment type="caution">
    <text evidence="3">The sequence shown here is derived from an EMBL/GenBank/DDBJ whole genome shotgun (WGS) entry which is preliminary data.</text>
</comment>
<dbReference type="PANTHER" id="PTHR47579">
    <property type="entry name" value="COMPLEX 1 LYR PROTEIN"/>
    <property type="match status" value="1"/>
</dbReference>
<accession>A0AAN7YTH2</accession>
<reference evidence="3 4" key="1">
    <citation type="submission" date="2023-11" db="EMBL/GenBank/DDBJ databases">
        <title>Dfirmibasis_genome.</title>
        <authorList>
            <person name="Edelbroek B."/>
            <person name="Kjellin J."/>
            <person name="Jerlstrom-Hultqvist J."/>
            <person name="Soderbom F."/>
        </authorList>
    </citation>
    <scope>NUCLEOTIDE SEQUENCE [LARGE SCALE GENOMIC DNA]</scope>
    <source>
        <strain evidence="3 4">TNS-C-14</strain>
    </source>
</reference>
<evidence type="ECO:0000259" key="2">
    <source>
        <dbReference type="Pfam" id="PF05347"/>
    </source>
</evidence>
<proteinExistence type="predicted"/>
<feature type="region of interest" description="Disordered" evidence="1">
    <location>
        <begin position="77"/>
        <end position="101"/>
    </location>
</feature>
<sequence>MSQPVVATFKKSTVHIYRDCIRLARYIGDMNGYAKNMSKQVRIVFRTNQFEIDPKKIEEQKTDAIRFLTNFMQHEAERMARNQKKAASESTQTPRTRSTLD</sequence>
<evidence type="ECO:0000313" key="3">
    <source>
        <dbReference type="EMBL" id="KAK5574927.1"/>
    </source>
</evidence>
<dbReference type="EMBL" id="JAVFKY010000006">
    <property type="protein sequence ID" value="KAK5574927.1"/>
    <property type="molecule type" value="Genomic_DNA"/>
</dbReference>
<dbReference type="InterPro" id="IPR008011">
    <property type="entry name" value="Complex1_LYR_dom"/>
</dbReference>
<feature type="compositionally biased region" description="Polar residues" evidence="1">
    <location>
        <begin position="88"/>
        <end position="101"/>
    </location>
</feature>
<dbReference type="AlphaFoldDB" id="A0AAN7YTH2"/>